<sequence>MDHVKALILKFVMVEVMVYIVLGAAMKVSIGDTLLISLILTIAAYILGDLILFKAFGNPIATISDLVIAFFAIWLVGSLIIEPNIPLITGSIISAVLIAAGEWFFHKYMARNVFENDHVKEAHSPNL</sequence>
<evidence type="ECO:0000256" key="1">
    <source>
        <dbReference type="SAM" id="Phobius"/>
    </source>
</evidence>
<comment type="caution">
    <text evidence="2">The sequence shown here is derived from an EMBL/GenBank/DDBJ whole genome shotgun (WGS) entry which is preliminary data.</text>
</comment>
<keyword evidence="1" id="KW-0472">Membrane</keyword>
<keyword evidence="1" id="KW-1133">Transmembrane helix</keyword>
<feature type="transmembrane region" description="Helical" evidence="1">
    <location>
        <begin position="87"/>
        <end position="105"/>
    </location>
</feature>
<keyword evidence="1" id="KW-0812">Transmembrane</keyword>
<name>A0ABT8HW70_9BACL</name>
<feature type="transmembrane region" description="Helical" evidence="1">
    <location>
        <begin position="60"/>
        <end position="81"/>
    </location>
</feature>
<dbReference type="Proteomes" id="UP001172721">
    <property type="component" value="Unassembled WGS sequence"/>
</dbReference>
<dbReference type="RefSeq" id="WP_301166034.1">
    <property type="nucleotide sequence ID" value="NZ_JAUHTR010000005.1"/>
</dbReference>
<keyword evidence="3" id="KW-1185">Reference proteome</keyword>
<evidence type="ECO:0000313" key="2">
    <source>
        <dbReference type="EMBL" id="MDN4524991.1"/>
    </source>
</evidence>
<reference evidence="2" key="1">
    <citation type="submission" date="2023-07" db="EMBL/GenBank/DDBJ databases">
        <title>Fictibacillus sp. isolated from freshwater pond.</title>
        <authorList>
            <person name="Kirdat K."/>
            <person name="Bhat A."/>
            <person name="Mourya A."/>
            <person name="Yadav A."/>
        </authorList>
    </citation>
    <scope>NUCLEOTIDE SEQUENCE</scope>
    <source>
        <strain evidence="2">NE201</strain>
    </source>
</reference>
<feature type="transmembrane region" description="Helical" evidence="1">
    <location>
        <begin position="34"/>
        <end position="53"/>
    </location>
</feature>
<evidence type="ECO:0000313" key="3">
    <source>
        <dbReference type="Proteomes" id="UP001172721"/>
    </source>
</evidence>
<dbReference type="InterPro" id="IPR019649">
    <property type="entry name" value="DUF2512"/>
</dbReference>
<organism evidence="2 3">
    <name type="scientific">Fictibacillus fluitans</name>
    <dbReference type="NCBI Taxonomy" id="3058422"/>
    <lineage>
        <taxon>Bacteria</taxon>
        <taxon>Bacillati</taxon>
        <taxon>Bacillota</taxon>
        <taxon>Bacilli</taxon>
        <taxon>Bacillales</taxon>
        <taxon>Fictibacillaceae</taxon>
        <taxon>Fictibacillus</taxon>
    </lineage>
</organism>
<dbReference type="EMBL" id="JAUHTR010000005">
    <property type="protein sequence ID" value="MDN4524991.1"/>
    <property type="molecule type" value="Genomic_DNA"/>
</dbReference>
<feature type="transmembrane region" description="Helical" evidence="1">
    <location>
        <begin position="7"/>
        <end position="28"/>
    </location>
</feature>
<accession>A0ABT8HW70</accession>
<proteinExistence type="predicted"/>
<dbReference type="Pfam" id="PF10710">
    <property type="entry name" value="DUF2512"/>
    <property type="match status" value="1"/>
</dbReference>
<gene>
    <name evidence="2" type="ORF">QYB97_10915</name>
</gene>
<protein>
    <submittedName>
        <fullName evidence="2">YndM family protein</fullName>
    </submittedName>
</protein>